<evidence type="ECO:0000256" key="1">
    <source>
        <dbReference type="ARBA" id="ARBA00006568"/>
    </source>
</evidence>
<dbReference type="InterPro" id="IPR001229">
    <property type="entry name" value="Jacalin-like_lectin_dom"/>
</dbReference>
<keyword evidence="2" id="KW-0430">Lectin</keyword>
<proteinExistence type="inferred from homology"/>
<keyword evidence="5" id="KW-1185">Reference proteome</keyword>
<sequence length="104" mass="11242">MNINALLVADLERLLEKGLPAAGNHKYIVVGPWGGPGGSAWNDGVHLAVRKLMIAYGSYRCIDSIHIVYEDDAKGSQLRSKMIAYVSGCNWCVFKANPAGPNLI</sequence>
<dbReference type="EMBL" id="EQ973772">
    <property type="protein sequence ID" value="EEF52638.1"/>
    <property type="molecule type" value="Genomic_DNA"/>
</dbReference>
<dbReference type="AlphaFoldDB" id="B9R808"/>
<reference evidence="5" key="1">
    <citation type="journal article" date="2010" name="Nat. Biotechnol.">
        <title>Draft genome sequence of the oilseed species Ricinus communis.</title>
        <authorList>
            <person name="Chan A.P."/>
            <person name="Crabtree J."/>
            <person name="Zhao Q."/>
            <person name="Lorenzi H."/>
            <person name="Orvis J."/>
            <person name="Puiu D."/>
            <person name="Melake-Berhan A."/>
            <person name="Jones K.M."/>
            <person name="Redman J."/>
            <person name="Chen G."/>
            <person name="Cahoon E.B."/>
            <person name="Gedil M."/>
            <person name="Stanke M."/>
            <person name="Haas B.J."/>
            <person name="Wortman J.R."/>
            <person name="Fraser-Liggett C.M."/>
            <person name="Ravel J."/>
            <person name="Rabinowicz P.D."/>
        </authorList>
    </citation>
    <scope>NUCLEOTIDE SEQUENCE [LARGE SCALE GENOMIC DNA]</scope>
    <source>
        <strain evidence="5">cv. Hale</strain>
    </source>
</reference>
<name>B9R808_RICCO</name>
<comment type="similarity">
    <text evidence="1">Belongs to the jacalin lectin family.</text>
</comment>
<evidence type="ECO:0000313" key="5">
    <source>
        <dbReference type="Proteomes" id="UP000008311"/>
    </source>
</evidence>
<evidence type="ECO:0000313" key="4">
    <source>
        <dbReference type="EMBL" id="EEF52638.1"/>
    </source>
</evidence>
<organism evidence="4 5">
    <name type="scientific">Ricinus communis</name>
    <name type="common">Castor bean</name>
    <dbReference type="NCBI Taxonomy" id="3988"/>
    <lineage>
        <taxon>Eukaryota</taxon>
        <taxon>Viridiplantae</taxon>
        <taxon>Streptophyta</taxon>
        <taxon>Embryophyta</taxon>
        <taxon>Tracheophyta</taxon>
        <taxon>Spermatophyta</taxon>
        <taxon>Magnoliopsida</taxon>
        <taxon>eudicotyledons</taxon>
        <taxon>Gunneridae</taxon>
        <taxon>Pentapetalae</taxon>
        <taxon>rosids</taxon>
        <taxon>fabids</taxon>
        <taxon>Malpighiales</taxon>
        <taxon>Euphorbiaceae</taxon>
        <taxon>Acalyphoideae</taxon>
        <taxon>Acalypheae</taxon>
        <taxon>Ricinus</taxon>
    </lineage>
</organism>
<dbReference type="SUPFAM" id="SSF51101">
    <property type="entry name" value="Mannose-binding lectins"/>
    <property type="match status" value="1"/>
</dbReference>
<feature type="domain" description="Jacalin-type lectin" evidence="3">
    <location>
        <begin position="27"/>
        <end position="104"/>
    </location>
</feature>
<dbReference type="STRING" id="3988.B9R808"/>
<dbReference type="Pfam" id="PF01419">
    <property type="entry name" value="Jacalin"/>
    <property type="match status" value="1"/>
</dbReference>
<protein>
    <recommendedName>
        <fullName evidence="3">Jacalin-type lectin domain-containing protein</fullName>
    </recommendedName>
</protein>
<evidence type="ECO:0000259" key="3">
    <source>
        <dbReference type="PROSITE" id="PS51752"/>
    </source>
</evidence>
<gene>
    <name evidence="4" type="ORF">RCOM_1595920</name>
</gene>
<dbReference type="Proteomes" id="UP000008311">
    <property type="component" value="Unassembled WGS sequence"/>
</dbReference>
<accession>B9R808</accession>
<dbReference type="InParanoid" id="B9R808"/>
<dbReference type="GO" id="GO:0030246">
    <property type="term" value="F:carbohydrate binding"/>
    <property type="evidence" value="ECO:0007669"/>
    <property type="project" value="UniProtKB-KW"/>
</dbReference>
<dbReference type="InterPro" id="IPR036404">
    <property type="entry name" value="Jacalin-like_lectin_dom_sf"/>
</dbReference>
<dbReference type="PROSITE" id="PS51752">
    <property type="entry name" value="JACALIN_LECTIN"/>
    <property type="match status" value="1"/>
</dbReference>
<dbReference type="Gene3D" id="2.100.10.30">
    <property type="entry name" value="Jacalin-like lectin domain"/>
    <property type="match status" value="1"/>
</dbReference>
<evidence type="ECO:0000256" key="2">
    <source>
        <dbReference type="ARBA" id="ARBA00022734"/>
    </source>
</evidence>